<dbReference type="SUPFAM" id="SSF52540">
    <property type="entry name" value="P-loop containing nucleoside triphosphate hydrolases"/>
    <property type="match status" value="1"/>
</dbReference>
<evidence type="ECO:0008006" key="3">
    <source>
        <dbReference type="Google" id="ProtNLM"/>
    </source>
</evidence>
<dbReference type="AlphaFoldDB" id="A0A9P5WZT6"/>
<dbReference type="InterPro" id="IPR027417">
    <property type="entry name" value="P-loop_NTPase"/>
</dbReference>
<keyword evidence="2" id="KW-1185">Reference proteome</keyword>
<reference evidence="1" key="1">
    <citation type="submission" date="2020-11" db="EMBL/GenBank/DDBJ databases">
        <authorList>
            <consortium name="DOE Joint Genome Institute"/>
            <person name="Ahrendt S."/>
            <person name="Riley R."/>
            <person name="Andreopoulos W."/>
            <person name="Labutti K."/>
            <person name="Pangilinan J."/>
            <person name="Ruiz-Duenas F.J."/>
            <person name="Barrasa J.M."/>
            <person name="Sanchez-Garcia M."/>
            <person name="Camarero S."/>
            <person name="Miyauchi S."/>
            <person name="Serrano A."/>
            <person name="Linde D."/>
            <person name="Babiker R."/>
            <person name="Drula E."/>
            <person name="Ayuso-Fernandez I."/>
            <person name="Pacheco R."/>
            <person name="Padilla G."/>
            <person name="Ferreira P."/>
            <person name="Barriuso J."/>
            <person name="Kellner H."/>
            <person name="Castanera R."/>
            <person name="Alfaro M."/>
            <person name="Ramirez L."/>
            <person name="Pisabarro A.G."/>
            <person name="Kuo A."/>
            <person name="Tritt A."/>
            <person name="Lipzen A."/>
            <person name="He G."/>
            <person name="Yan M."/>
            <person name="Ng V."/>
            <person name="Cullen D."/>
            <person name="Martin F."/>
            <person name="Rosso M.-N."/>
            <person name="Henrissat B."/>
            <person name="Hibbett D."/>
            <person name="Martinez A.T."/>
            <person name="Grigoriev I.V."/>
        </authorList>
    </citation>
    <scope>NUCLEOTIDE SEQUENCE</scope>
    <source>
        <strain evidence="1">MF-IS2</strain>
    </source>
</reference>
<dbReference type="OrthoDB" id="5106486at2759"/>
<organism evidence="1 2">
    <name type="scientific">Macrolepiota fuliginosa MF-IS2</name>
    <dbReference type="NCBI Taxonomy" id="1400762"/>
    <lineage>
        <taxon>Eukaryota</taxon>
        <taxon>Fungi</taxon>
        <taxon>Dikarya</taxon>
        <taxon>Basidiomycota</taxon>
        <taxon>Agaricomycotina</taxon>
        <taxon>Agaricomycetes</taxon>
        <taxon>Agaricomycetidae</taxon>
        <taxon>Agaricales</taxon>
        <taxon>Agaricineae</taxon>
        <taxon>Agaricaceae</taxon>
        <taxon>Macrolepiota</taxon>
    </lineage>
</organism>
<gene>
    <name evidence="1" type="ORF">P691DRAFT_790486</name>
</gene>
<dbReference type="Proteomes" id="UP000807342">
    <property type="component" value="Unassembled WGS sequence"/>
</dbReference>
<dbReference type="EMBL" id="MU151751">
    <property type="protein sequence ID" value="KAF9441898.1"/>
    <property type="molecule type" value="Genomic_DNA"/>
</dbReference>
<comment type="caution">
    <text evidence="1">The sequence shown here is derived from an EMBL/GenBank/DDBJ whole genome shotgun (WGS) entry which is preliminary data.</text>
</comment>
<dbReference type="Gene3D" id="3.40.50.300">
    <property type="entry name" value="P-loop containing nucleotide triphosphate hydrolases"/>
    <property type="match status" value="1"/>
</dbReference>
<protein>
    <recommendedName>
        <fullName evidence="3">NACHT domain-containing protein</fullName>
    </recommendedName>
</protein>
<sequence length="505" mass="57659">MPLFADSQNTTINNSNFVDQLINNNVTMNISFISRQTGIDIPLEASNPNATHDSSACDYAPQCHPGTHKQYIKDIVDWGAPTVGANDPLPLLWMRGLAGIGKSAIAQMCAKELKKLGRLGAAFFFVVNRIHHDRMILQKTMAMQFKMLINEPFQELEKAWKGIGWRMVIIVDGLDECKNINDQSRIVNIIAAAACDSVMYMVLLLVSNDTNSNIELYLCNGFKNTLWHCNIPVTSQWPSDDNIQALVKAAKGLFIYAAMVLWEVSQAGSPSEALCMHAAPAFIEELKDHVHGRLGGLIHFYHKSFYDFLVDPTCSGPFYIWSSPMHNVCFKHCLEITLKYEESYCFQGSAHGVADSASSLSWPYTNELVNSVLKACVYEWAFDACFQWGDLPEIEHQLLQRFGRANFRKVRQNQVIKRWKECRIIQPYHPTFGSRFKPLFAKKSQDKLISGLFRMGHGPGSNFWYWEVNLKEEYYQEFTAADLAEGEKIYREERFDLWPTESWRQ</sequence>
<accession>A0A9P5WZT6</accession>
<proteinExistence type="predicted"/>
<evidence type="ECO:0000313" key="2">
    <source>
        <dbReference type="Proteomes" id="UP000807342"/>
    </source>
</evidence>
<evidence type="ECO:0000313" key="1">
    <source>
        <dbReference type="EMBL" id="KAF9441898.1"/>
    </source>
</evidence>
<name>A0A9P5WZT6_9AGAR</name>